<dbReference type="Pfam" id="PF18998">
    <property type="entry name" value="Flg_new_2"/>
    <property type="match status" value="1"/>
</dbReference>
<keyword evidence="3" id="KW-0732">Signal</keyword>
<dbReference type="InterPro" id="IPR001119">
    <property type="entry name" value="SLH_dom"/>
</dbReference>
<sequence>MKQHKQQLRRSLSLLLTLAMLCSFLVIPAAASEDADLPQDLDAIVDLLGGDAGVDGESAFDYLGTVFLGWRTTGGPWQNYVINDFIGDAMIEAGYVDAGDSYTGAEFSDKTHDYTQDFFWVQHDASSSLTWAPEYARMEITSIQKDGQELSEEDPLYALRDVVNVESYSFDPTSEIYQAHYIELYDLDAKVGDTDGFVKAMSAWINEKDETGKRVNVFPEGEEPGDPRGPEAHLNRRAHLATNTGFNVTAEELEQIRANPGNVRDLVAGKTGEVVYVGDVNSFDGDKSALKGKILLCDSANRNNFKFAQEVGAVSVMTTAALDNYSNPEIDDNWFGAQDPAMTDWYESWYGGTDEWYTNSARFAGGAGAASNQQAMNSGAPIVEWNISPDQYNAIRTLQQAGCTVTMNVATVGQMYGMSDPSVPAAQGQLTAIAEIKGSNPELQHQRIVLAAHVQEPGCDDNATGVALNMELAIRTKQLIDEGVLPRPERTIVFMWGDEMSFSDLYLDAHPDEVQDIICCIDLDMVGEDPDKTGGPMRIEKAPDPAAYYNYTLDNIPEDPLYYDDTRSDSDGKFVRLPDSHTLWGAGNPGSYDLGGVFINDLYMASAQSARTKVADTLKYDFAVDVCPYEGGSDHSRFLAKDVPAVLTWHFTDYVYHTTVDTLYMASADEMESVGITSLAAGYFAANPTRYTGEMLQILEDAAQARFDSEAEYNTKAHKDWADTTGGSVKSAYEEETEILSAWATWYREAIQTCAKYFSSNEELAKPHLAAIDAMEQKALADAKEIFLGEKLTLDNTDLIMDQNDMAFNASLTVWDTEETAKWSQDEWTQWAKGLTWWLTREGSEQDSALYPHVYTGDRLDNWTTWGSNGTDGSAYFQLDEVKVADKGDYVTVSLSFRTAAPFFYNKNGVGGNGLLRNSDSYRNVYGSFIGGYTFSVKDGDNVVATLDEPVKFNIYESYRRYADVMEELEQIKAAAEAKGRYFEITTSGTSEAGYDQVYVTLSDSAASVEQFQKMNQTAITDPASLQQQIKDKTLKNYRVPFMINNVHSDEMPGVDAQMDLLWELATADRITYNTLTGLKSGEEVDMSLFAPDVVDLGITGFGSRKLLPGGSGENNVTQGAGEIYNISEDIVYSVDELLDHLILVVCPNENPDGRTYNTRRNSNGFDLNRDASNQTQSETRGLAKMINEWNPVVFAELHGYMSEFLVEPCTPPHEPNLEYDLLVKNFMLGAEAYGMSALATTDKQYDFDVKFRTYYTPLRDDYDPQTMKWSAWDDLCTNYGPSYAMLNCGSLGYTIETPGANQASTQLFVSGMYGLMDYVMDHKEDIYLNQLEFFRRGIENEDHRADMQSWYVDISNQALEEDTWRVPYAENNNYFPEYYVIPVDGASQRDVADAYEMGQFLLRNGVQVSALDRDVSVDGTTYRAGTLVVDMHQAKRNYANAVLWRGADASASGFPELYSESVSNFPEMRGFDCIPVAKADAFAGSLRTLSTITPASTFSGVSDRAVVIANSGNEAVRAVNAMLAKDIPVGLITEGDYTGDFVVDYDDYVGIREQFTLTATGVSTMPVAYEIEQPTLFLTGRYDAFSSGKITEGYYAQWFSEGYGFYDYRNVYSNGTSAQDVMAYEKQLGFSTTSDPAKADVIVGSVAANQGETGTAAVEAIRSGVPYIATGSSPLRYIQSELLTDLEYTTLGMEALHTVTYPTDSLTTASYVGDEDFVTYTYNCGVITKLPEGAQVLIQAAEKDAFIAGCCLNDAGTPIDGYPEAFAIQRDGMDLTVFANSIVNRTHQQDDYRYVTNTIYSKVLSDEPMQIQMGGGDDGGSSGSGSSSGSTATIEIKKSEGGTVTADPKNPSAGSKVTLSVKANDGYELAGITVTDRNGKQITLEDLGSGKYSYTQPSGKVTVTATFRQVGAFTDTAGHWAADAIRQVAEQGLMNGVGGGRFAPDDTLSRAMVVTILYRMSGATAATAASFSDVPAGTWYTDAVGWAAQNGVVKGYGNGTFGPNDPISREQLAVILYRYAALTGLDTKADGADLTGFTDGGSVSSWAVEAMTWAVHQGLITGKPSNVLHPEGTATRGEAATILVRFLELK</sequence>
<dbReference type="InterPro" id="IPR044060">
    <property type="entry name" value="Bacterial_rp_domain"/>
</dbReference>
<evidence type="ECO:0000313" key="6">
    <source>
        <dbReference type="Proteomes" id="UP001440599"/>
    </source>
</evidence>
<proteinExistence type="predicted"/>
<dbReference type="EMBL" id="JBBMFT010000005">
    <property type="protein sequence ID" value="MEQ2456808.1"/>
    <property type="molecule type" value="Genomic_DNA"/>
</dbReference>
<evidence type="ECO:0000313" key="5">
    <source>
        <dbReference type="EMBL" id="MEQ2456808.1"/>
    </source>
</evidence>
<gene>
    <name evidence="5" type="ORF">WMO45_09755</name>
</gene>
<feature type="region of interest" description="Disordered" evidence="2">
    <location>
        <begin position="1811"/>
        <end position="1833"/>
    </location>
</feature>
<protein>
    <submittedName>
        <fullName evidence="5">S-layer homology domain-containing protein</fullName>
    </submittedName>
</protein>
<dbReference type="InterPro" id="IPR007484">
    <property type="entry name" value="Peptidase_M28"/>
</dbReference>
<dbReference type="SUPFAM" id="SSF53187">
    <property type="entry name" value="Zn-dependent exopeptidases"/>
    <property type="match status" value="2"/>
</dbReference>
<dbReference type="Pfam" id="PF00395">
    <property type="entry name" value="SLH"/>
    <property type="match status" value="3"/>
</dbReference>
<evidence type="ECO:0000256" key="1">
    <source>
        <dbReference type="ARBA" id="ARBA00022737"/>
    </source>
</evidence>
<dbReference type="InterPro" id="IPR051465">
    <property type="entry name" value="Cell_Envelope_Struct_Comp"/>
</dbReference>
<feature type="domain" description="SLH" evidence="4">
    <location>
        <begin position="1909"/>
        <end position="1967"/>
    </location>
</feature>
<name>A0ABV1EQC5_9FIRM</name>
<dbReference type="Gene3D" id="3.40.630.10">
    <property type="entry name" value="Zn peptidases"/>
    <property type="match status" value="2"/>
</dbReference>
<organism evidence="5 6">
    <name type="scientific">Flavonifractor hominis</name>
    <dbReference type="NCBI Taxonomy" id="3133178"/>
    <lineage>
        <taxon>Bacteria</taxon>
        <taxon>Bacillati</taxon>
        <taxon>Bacillota</taxon>
        <taxon>Clostridia</taxon>
        <taxon>Eubacteriales</taxon>
        <taxon>Oscillospiraceae</taxon>
        <taxon>Flavonifractor</taxon>
    </lineage>
</organism>
<keyword evidence="1" id="KW-0677">Repeat</keyword>
<evidence type="ECO:0000256" key="2">
    <source>
        <dbReference type="SAM" id="MobiDB-lite"/>
    </source>
</evidence>
<accession>A0ABV1EQC5</accession>
<feature type="signal peptide" evidence="3">
    <location>
        <begin position="1"/>
        <end position="31"/>
    </location>
</feature>
<feature type="chain" id="PRO_5045531902" evidence="3">
    <location>
        <begin position="32"/>
        <end position="2091"/>
    </location>
</feature>
<dbReference type="Pfam" id="PF04389">
    <property type="entry name" value="Peptidase_M28"/>
    <property type="match status" value="1"/>
</dbReference>
<feature type="domain" description="SLH" evidence="4">
    <location>
        <begin position="1968"/>
        <end position="2031"/>
    </location>
</feature>
<feature type="domain" description="SLH" evidence="4">
    <location>
        <begin position="2035"/>
        <end position="2091"/>
    </location>
</feature>
<feature type="region of interest" description="Disordered" evidence="2">
    <location>
        <begin position="1155"/>
        <end position="1177"/>
    </location>
</feature>
<dbReference type="RefSeq" id="WP_349140512.1">
    <property type="nucleotide sequence ID" value="NZ_JBBMFT010000005.1"/>
</dbReference>
<reference evidence="5 6" key="1">
    <citation type="submission" date="2024-03" db="EMBL/GenBank/DDBJ databases">
        <title>Human intestinal bacterial collection.</title>
        <authorList>
            <person name="Pauvert C."/>
            <person name="Hitch T.C.A."/>
            <person name="Clavel T."/>
        </authorList>
    </citation>
    <scope>NUCLEOTIDE SEQUENCE [LARGE SCALE GENOMIC DNA]</scope>
    <source>
        <strain evidence="5 6">CLA-AP-H34</strain>
    </source>
</reference>
<evidence type="ECO:0000256" key="3">
    <source>
        <dbReference type="SAM" id="SignalP"/>
    </source>
</evidence>
<evidence type="ECO:0000259" key="4">
    <source>
        <dbReference type="PROSITE" id="PS51272"/>
    </source>
</evidence>
<feature type="compositionally biased region" description="Polar residues" evidence="2">
    <location>
        <begin position="1156"/>
        <end position="1177"/>
    </location>
</feature>
<dbReference type="PROSITE" id="PS51272">
    <property type="entry name" value="SLH"/>
    <property type="match status" value="3"/>
</dbReference>
<keyword evidence="6" id="KW-1185">Reference proteome</keyword>
<comment type="caution">
    <text evidence="5">The sequence shown here is derived from an EMBL/GenBank/DDBJ whole genome shotgun (WGS) entry which is preliminary data.</text>
</comment>
<dbReference type="Proteomes" id="UP001440599">
    <property type="component" value="Unassembled WGS sequence"/>
</dbReference>
<dbReference type="PANTHER" id="PTHR43308">
    <property type="entry name" value="OUTER MEMBRANE PROTEIN ALPHA-RELATED"/>
    <property type="match status" value="1"/>
</dbReference>
<feature type="compositionally biased region" description="Gly residues" evidence="2">
    <location>
        <begin position="1814"/>
        <end position="1824"/>
    </location>
</feature>